<evidence type="ECO:0000256" key="3">
    <source>
        <dbReference type="PROSITE-ProRule" id="PRU00339"/>
    </source>
</evidence>
<dbReference type="InterPro" id="IPR011990">
    <property type="entry name" value="TPR-like_helical_dom_sf"/>
</dbReference>
<dbReference type="RefSeq" id="XP_024883041.1">
    <property type="nucleotide sequence ID" value="XM_025027273.1"/>
</dbReference>
<keyword evidence="2" id="KW-0963">Cytoplasm</keyword>
<reference evidence="5" key="1">
    <citation type="submission" date="2025-08" db="UniProtKB">
        <authorList>
            <consortium name="RefSeq"/>
        </authorList>
    </citation>
    <scope>IDENTIFICATION</scope>
    <source>
        <tissue evidence="5">Whole body</tissue>
    </source>
</reference>
<evidence type="ECO:0000256" key="2">
    <source>
        <dbReference type="ARBA" id="ARBA00022490"/>
    </source>
</evidence>
<evidence type="ECO:0000313" key="5">
    <source>
        <dbReference type="RefSeq" id="XP_024883041.1"/>
    </source>
</evidence>
<dbReference type="SUPFAM" id="SSF48452">
    <property type="entry name" value="TPR-like"/>
    <property type="match status" value="2"/>
</dbReference>
<dbReference type="SUPFAM" id="SSF48371">
    <property type="entry name" value="ARM repeat"/>
    <property type="match status" value="1"/>
</dbReference>
<keyword evidence="4" id="KW-1185">Reference proteome</keyword>
<dbReference type="GO" id="GO:0051879">
    <property type="term" value="F:Hsp90 protein binding"/>
    <property type="evidence" value="ECO:0007669"/>
    <property type="project" value="TreeGrafter"/>
</dbReference>
<name>A0A6J1QPZ1_9HYME</name>
<dbReference type="PANTHER" id="PTHR45994">
    <property type="entry name" value="FI21225P1"/>
    <property type="match status" value="1"/>
</dbReference>
<dbReference type="InterPro" id="IPR011989">
    <property type="entry name" value="ARM-like"/>
</dbReference>
<dbReference type="SMART" id="SM00028">
    <property type="entry name" value="TPR"/>
    <property type="match status" value="3"/>
</dbReference>
<evidence type="ECO:0000256" key="1">
    <source>
        <dbReference type="ARBA" id="ARBA00004496"/>
    </source>
</evidence>
<accession>A0A6J1QPZ1</accession>
<dbReference type="OrthoDB" id="199930at2759"/>
<sequence>MAESDMTAQKWKEEGDKEFNQSNWSKALSHYTKAIELATDDTEKGLYYDKRAATYFELRDYDKAIEDCDSAMLKIFHNVSITLFRRFLALIELEKFEEAFEKDQDEKIISSCSNDILPEHIVAQFREILDKHIKKRASESCNKGNVSRTKSTMINVVLPWCLEMINNPYTEIVNASQYCLQNILNTCCGRNDKPDSIPDEALCKKHKKVIDKILSCLLDKIENETTTSIARDALIKFITRNIHYTALHWAKRLVEFGGLQKLMEVASQCESGYYDGYYNLFDITSSTQTITSVCLAKIDENLDENDKEEFFNIINGFIREELNSNDIACHRLNDLLIKQVICEFIYVVVTRYDESNTFIGRSITTLGILCYTEDLDNFEDLDNSENLNTSEDLHDSENLKDSIRSWLKVCRPFLINPQRDMKKWAVEGLSYLTFDLKIKNKLIEDQRAIRAIIEFAKTENQSILYQEWNKKGGKEFIHERWSKAISHYTKAIELTTDDTEKGLYYDNQAAAYFEHDDYDKVSQMMNLAFNVSADQEKRQNAMITLLILARWRTAYEIFIKEVEKNDNVICSAIRIVDESCKNNGSRTKFAMINAVLPWCLEMMNSTFTERVNASEYCLLNVLISGMNDEPNSKPDETLTKKHKKVIDKILSCLLDWAERLVELRGLQKLMEWPVKW</sequence>
<protein>
    <submittedName>
        <fullName evidence="5">Protein unc-45 homolog B-like</fullName>
    </submittedName>
</protein>
<dbReference type="Gene3D" id="1.25.10.10">
    <property type="entry name" value="Leucine-rich Repeat Variant"/>
    <property type="match status" value="3"/>
</dbReference>
<dbReference type="GeneID" id="112461867"/>
<evidence type="ECO:0000313" key="4">
    <source>
        <dbReference type="Proteomes" id="UP000504618"/>
    </source>
</evidence>
<feature type="repeat" description="TPR" evidence="3">
    <location>
        <begin position="8"/>
        <end position="41"/>
    </location>
</feature>
<organism evidence="4 5">
    <name type="scientific">Temnothorax curvispinosus</name>
    <dbReference type="NCBI Taxonomy" id="300111"/>
    <lineage>
        <taxon>Eukaryota</taxon>
        <taxon>Metazoa</taxon>
        <taxon>Ecdysozoa</taxon>
        <taxon>Arthropoda</taxon>
        <taxon>Hexapoda</taxon>
        <taxon>Insecta</taxon>
        <taxon>Pterygota</taxon>
        <taxon>Neoptera</taxon>
        <taxon>Endopterygota</taxon>
        <taxon>Hymenoptera</taxon>
        <taxon>Apocrita</taxon>
        <taxon>Aculeata</taxon>
        <taxon>Formicoidea</taxon>
        <taxon>Formicidae</taxon>
        <taxon>Myrmicinae</taxon>
        <taxon>Temnothorax</taxon>
    </lineage>
</organism>
<dbReference type="InterPro" id="IPR016024">
    <property type="entry name" value="ARM-type_fold"/>
</dbReference>
<comment type="subcellular location">
    <subcellularLocation>
        <location evidence="1">Cytoplasm</location>
    </subcellularLocation>
</comment>
<keyword evidence="3" id="KW-0802">TPR repeat</keyword>
<dbReference type="AlphaFoldDB" id="A0A6J1QPZ1"/>
<dbReference type="InterPro" id="IPR019734">
    <property type="entry name" value="TPR_rpt"/>
</dbReference>
<proteinExistence type="predicted"/>
<dbReference type="PANTHER" id="PTHR45994:SF1">
    <property type="entry name" value="FI21225P1"/>
    <property type="match status" value="1"/>
</dbReference>
<dbReference type="Proteomes" id="UP000504618">
    <property type="component" value="Unplaced"/>
</dbReference>
<dbReference type="PROSITE" id="PS50005">
    <property type="entry name" value="TPR"/>
    <property type="match status" value="1"/>
</dbReference>
<gene>
    <name evidence="5" type="primary">LOC112461867</name>
</gene>
<dbReference type="GO" id="GO:0005737">
    <property type="term" value="C:cytoplasm"/>
    <property type="evidence" value="ECO:0007669"/>
    <property type="project" value="UniProtKB-SubCell"/>
</dbReference>
<dbReference type="Gene3D" id="1.25.40.10">
    <property type="entry name" value="Tetratricopeptide repeat domain"/>
    <property type="match status" value="1"/>
</dbReference>